<dbReference type="Pfam" id="PF01471">
    <property type="entry name" value="PG_binding_1"/>
    <property type="match status" value="1"/>
</dbReference>
<organism evidence="2 3">
    <name type="scientific">Bifidobacterium leontopitheci</name>
    <dbReference type="NCBI Taxonomy" id="2650774"/>
    <lineage>
        <taxon>Bacteria</taxon>
        <taxon>Bacillati</taxon>
        <taxon>Actinomycetota</taxon>
        <taxon>Actinomycetes</taxon>
        <taxon>Bifidobacteriales</taxon>
        <taxon>Bifidobacteriaceae</taxon>
        <taxon>Bifidobacterium</taxon>
    </lineage>
</organism>
<dbReference type="PROSITE" id="PS51257">
    <property type="entry name" value="PROKAR_LIPOPROTEIN"/>
    <property type="match status" value="1"/>
</dbReference>
<evidence type="ECO:0000313" key="3">
    <source>
        <dbReference type="Proteomes" id="UP000441772"/>
    </source>
</evidence>
<evidence type="ECO:0000313" key="2">
    <source>
        <dbReference type="EMBL" id="KAB7789780.1"/>
    </source>
</evidence>
<gene>
    <name evidence="2" type="ORF">F7D09_1725</name>
</gene>
<dbReference type="Gene3D" id="2.40.420.20">
    <property type="match status" value="1"/>
</dbReference>
<keyword evidence="3" id="KW-1185">Reference proteome</keyword>
<dbReference type="EMBL" id="WBVT01000032">
    <property type="protein sequence ID" value="KAB7789780.1"/>
    <property type="molecule type" value="Genomic_DNA"/>
</dbReference>
<dbReference type="SUPFAM" id="SSF47090">
    <property type="entry name" value="PGBD-like"/>
    <property type="match status" value="1"/>
</dbReference>
<proteinExistence type="predicted"/>
<dbReference type="InterPro" id="IPR002477">
    <property type="entry name" value="Peptidoglycan-bd-like"/>
</dbReference>
<dbReference type="InterPro" id="IPR036365">
    <property type="entry name" value="PGBD-like_sf"/>
</dbReference>
<evidence type="ECO:0000259" key="1">
    <source>
        <dbReference type="Pfam" id="PF01471"/>
    </source>
</evidence>
<comment type="caution">
    <text evidence="2">The sequence shown here is derived from an EMBL/GenBank/DDBJ whole genome shotgun (WGS) entry which is preliminary data.</text>
</comment>
<reference evidence="2 3" key="1">
    <citation type="submission" date="2019-09" db="EMBL/GenBank/DDBJ databases">
        <title>Characterization of the phylogenetic diversity of two novel species belonging to the genus Bifidobacterium: Bifidobacterium cebidarum sp. nov. and Bifidobacterium leontopitheci sp. nov.</title>
        <authorList>
            <person name="Lugli G.A."/>
            <person name="Duranti S."/>
            <person name="Milani C."/>
            <person name="Turroni F."/>
            <person name="Ventura M."/>
        </authorList>
    </citation>
    <scope>NUCLEOTIDE SEQUENCE [LARGE SCALE GENOMIC DNA]</scope>
    <source>
        <strain evidence="2 3">LMG 31471</strain>
    </source>
</reference>
<dbReference type="AlphaFoldDB" id="A0A6I1GDQ1"/>
<sequence length="368" mass="38324">MTTKPQRRTGRARTIATAAITLILAVGIIAACVITQPWRLIGGATTANTQVDVTTLRTQPVTKGALNAQTRLGASLQYDDAREFAAATGMITQLPVAGKQLNTGDQVYEMDGVPVPLFHGSRPFWRQLGEGAADGPDVAQLEQNLKETGYFTGEPDNHFDWYTKDAIQRWQTKALGLAGDAATGVFDPASVALAAGAPIRIKTVTAKLGDTNVSPATYTGIALHLNATLTATQAATFKAGDKAQVVLPDNTTIDTTLTSVDQGGQAVGTDGQVTQPSARIDFPDQTKVAQYGPTAVQLLIPNAAADGRETLIVPVTALIAGTGNSWAVEVVRGGKVVRIAVTIGTVANAQVQITGSDGLKVGDKVVVS</sequence>
<accession>A0A6I1GDQ1</accession>
<dbReference type="RefSeq" id="WP_152235080.1">
    <property type="nucleotide sequence ID" value="NZ_JBHSKZ010000012.1"/>
</dbReference>
<protein>
    <submittedName>
        <fullName evidence="2">Peptidoglycan-binding protein</fullName>
    </submittedName>
</protein>
<name>A0A6I1GDQ1_9BIFI</name>
<dbReference type="InterPro" id="IPR036366">
    <property type="entry name" value="PGBDSf"/>
</dbReference>
<feature type="domain" description="Peptidoglycan binding-like" evidence="1">
    <location>
        <begin position="135"/>
        <end position="189"/>
    </location>
</feature>
<dbReference type="Proteomes" id="UP000441772">
    <property type="component" value="Unassembled WGS sequence"/>
</dbReference>
<dbReference type="Gene3D" id="1.10.101.10">
    <property type="entry name" value="PGBD-like superfamily/PGBD"/>
    <property type="match status" value="1"/>
</dbReference>